<dbReference type="EMBL" id="SZPQ01000033">
    <property type="protein sequence ID" value="TKI04089.1"/>
    <property type="molecule type" value="Genomic_DNA"/>
</dbReference>
<keyword evidence="3 6" id="KW-0812">Transmembrane</keyword>
<evidence type="ECO:0000256" key="5">
    <source>
        <dbReference type="ARBA" id="ARBA00023136"/>
    </source>
</evidence>
<feature type="transmembrane region" description="Helical" evidence="6">
    <location>
        <begin position="41"/>
        <end position="61"/>
    </location>
</feature>
<sequence>MNDKRKLLLQKLAALGGLFLLIIIFSFTSDSFFSINNIMTVGLQTSTIAFIGIGATCVILTGGIDLSVGSVVALAGVSAGMAVNAGMPVPIGMLAGVLTGSLCGAANGLLVTSLRLPPFIATLGTMMIVRGLALYVTNAAPISGMPDSFGDLGNGSLFQVLREGSNGLPEVIFPGIPYPVLLMIAAGVLFTFALSKMRMGRYLYAIGSNEEAARLSGIKTDQVKLCAYIISGTFAGLCGVVIASRLVTAQPNGGVAYELDAIASAVVGGTSLMGGVGTVAGTLIGAFIIGVLRNGLNMNGVSFFVQQIIIGSVILLAVAYDQIRQRPAGKKTAKQKVVSKKAPVNQYVK</sequence>
<protein>
    <submittedName>
        <fullName evidence="7">ABC transporter permease</fullName>
    </submittedName>
</protein>
<keyword evidence="8" id="KW-1185">Reference proteome</keyword>
<name>A0ABY2SHZ2_9HYPH</name>
<comment type="subcellular location">
    <subcellularLocation>
        <location evidence="1">Cell membrane</location>
        <topology evidence="1">Multi-pass membrane protein</topology>
    </subcellularLocation>
</comment>
<dbReference type="Proteomes" id="UP000305202">
    <property type="component" value="Unassembled WGS sequence"/>
</dbReference>
<gene>
    <name evidence="7" type="ORF">FCN80_19190</name>
</gene>
<keyword evidence="4 6" id="KW-1133">Transmembrane helix</keyword>
<feature type="transmembrane region" description="Helical" evidence="6">
    <location>
        <begin position="266"/>
        <end position="289"/>
    </location>
</feature>
<evidence type="ECO:0000256" key="4">
    <source>
        <dbReference type="ARBA" id="ARBA00022989"/>
    </source>
</evidence>
<feature type="transmembrane region" description="Helical" evidence="6">
    <location>
        <begin position="68"/>
        <end position="87"/>
    </location>
</feature>
<accession>A0ABY2SHZ2</accession>
<evidence type="ECO:0000256" key="2">
    <source>
        <dbReference type="ARBA" id="ARBA00022475"/>
    </source>
</evidence>
<feature type="transmembrane region" description="Helical" evidence="6">
    <location>
        <begin position="176"/>
        <end position="194"/>
    </location>
</feature>
<evidence type="ECO:0000313" key="8">
    <source>
        <dbReference type="Proteomes" id="UP000305202"/>
    </source>
</evidence>
<evidence type="ECO:0000313" key="7">
    <source>
        <dbReference type="EMBL" id="TKI04089.1"/>
    </source>
</evidence>
<keyword evidence="2" id="KW-1003">Cell membrane</keyword>
<feature type="transmembrane region" description="Helical" evidence="6">
    <location>
        <begin position="301"/>
        <end position="320"/>
    </location>
</feature>
<feature type="transmembrane region" description="Helical" evidence="6">
    <location>
        <begin position="119"/>
        <end position="137"/>
    </location>
</feature>
<keyword evidence="5 6" id="KW-0472">Membrane</keyword>
<dbReference type="PANTHER" id="PTHR32196">
    <property type="entry name" value="ABC TRANSPORTER PERMEASE PROTEIN YPHD-RELATED-RELATED"/>
    <property type="match status" value="1"/>
</dbReference>
<dbReference type="CDD" id="cd06579">
    <property type="entry name" value="TM_PBP1_transp_AraH_like"/>
    <property type="match status" value="1"/>
</dbReference>
<evidence type="ECO:0000256" key="1">
    <source>
        <dbReference type="ARBA" id="ARBA00004651"/>
    </source>
</evidence>
<feature type="transmembrane region" description="Helical" evidence="6">
    <location>
        <begin position="12"/>
        <end position="35"/>
    </location>
</feature>
<proteinExistence type="predicted"/>
<evidence type="ECO:0000256" key="6">
    <source>
        <dbReference type="SAM" id="Phobius"/>
    </source>
</evidence>
<reference evidence="7 8" key="1">
    <citation type="submission" date="2019-04" db="EMBL/GenBank/DDBJ databases">
        <authorList>
            <person name="Li M."/>
            <person name="Gao C."/>
        </authorList>
    </citation>
    <scope>NUCLEOTIDE SEQUENCE [LARGE SCALE GENOMIC DNA]</scope>
    <source>
        <strain evidence="7 8">BGMRC 2031</strain>
    </source>
</reference>
<feature type="transmembrane region" description="Helical" evidence="6">
    <location>
        <begin position="93"/>
        <end position="112"/>
    </location>
</feature>
<dbReference type="PANTHER" id="PTHR32196:SF72">
    <property type="entry name" value="RIBOSE IMPORT PERMEASE PROTEIN RBSC"/>
    <property type="match status" value="1"/>
</dbReference>
<feature type="transmembrane region" description="Helical" evidence="6">
    <location>
        <begin position="225"/>
        <end position="246"/>
    </location>
</feature>
<dbReference type="InterPro" id="IPR001851">
    <property type="entry name" value="ABC_transp_permease"/>
</dbReference>
<dbReference type="RefSeq" id="WP_136991827.1">
    <property type="nucleotide sequence ID" value="NZ_SZPQ01000033.1"/>
</dbReference>
<comment type="caution">
    <text evidence="7">The sequence shown here is derived from an EMBL/GenBank/DDBJ whole genome shotgun (WGS) entry which is preliminary data.</text>
</comment>
<dbReference type="Pfam" id="PF02653">
    <property type="entry name" value="BPD_transp_2"/>
    <property type="match status" value="1"/>
</dbReference>
<organism evidence="7 8">
    <name type="scientific">Martelella alba</name>
    <dbReference type="NCBI Taxonomy" id="2590451"/>
    <lineage>
        <taxon>Bacteria</taxon>
        <taxon>Pseudomonadati</taxon>
        <taxon>Pseudomonadota</taxon>
        <taxon>Alphaproteobacteria</taxon>
        <taxon>Hyphomicrobiales</taxon>
        <taxon>Aurantimonadaceae</taxon>
        <taxon>Martelella</taxon>
    </lineage>
</organism>
<evidence type="ECO:0000256" key="3">
    <source>
        <dbReference type="ARBA" id="ARBA00022692"/>
    </source>
</evidence>